<dbReference type="OMA" id="CYLYHQI"/>
<gene>
    <name evidence="1" type="ORF">AWZ03_012178</name>
</gene>
<organism evidence="1 2">
    <name type="scientific">Drosophila navojoa</name>
    <name type="common">Fruit fly</name>
    <dbReference type="NCBI Taxonomy" id="7232"/>
    <lineage>
        <taxon>Eukaryota</taxon>
        <taxon>Metazoa</taxon>
        <taxon>Ecdysozoa</taxon>
        <taxon>Arthropoda</taxon>
        <taxon>Hexapoda</taxon>
        <taxon>Insecta</taxon>
        <taxon>Pterygota</taxon>
        <taxon>Neoptera</taxon>
        <taxon>Endopterygota</taxon>
        <taxon>Diptera</taxon>
        <taxon>Brachycera</taxon>
        <taxon>Muscomorpha</taxon>
        <taxon>Ephydroidea</taxon>
        <taxon>Drosophilidae</taxon>
        <taxon>Drosophila</taxon>
    </lineage>
</organism>
<dbReference type="KEGG" id="dnv:108652867"/>
<dbReference type="EMBL" id="LSRL02000358">
    <property type="protein sequence ID" value="TDG41406.1"/>
    <property type="molecule type" value="Genomic_DNA"/>
</dbReference>
<proteinExistence type="predicted"/>
<comment type="caution">
    <text evidence="1">The sequence shown here is derived from an EMBL/GenBank/DDBJ whole genome shotgun (WGS) entry which is preliminary data.</text>
</comment>
<protein>
    <submittedName>
        <fullName evidence="1">Uncharacterized protein</fullName>
    </submittedName>
</protein>
<dbReference type="AlphaFoldDB" id="A0A484AY43"/>
<evidence type="ECO:0000313" key="2">
    <source>
        <dbReference type="Proteomes" id="UP000295192"/>
    </source>
</evidence>
<name>A0A484AY43_DRONA</name>
<sequence length="572" mass="67158">MASIVGYVPLLGEGEAMPAWMHFDWSAKVQHDIYRDWGTYYSNRRRENFALYYLTQALLLENDDWSTMYRRSLTRGKAADIPAALQDAITAEEMALNDVGPNCPINLQICDCLFNLNKFEACKANLHNNLRRFMGIKAKNFEKRLIVIDDVIRDVTGKALSLFYLRNQKLVRHVSELIRASEIVDDRPMWKKLKEQGKCDILSIPDEEEIFLSPLEIARRKRAFNVIHQTYLNESWYDVLFLKNLRTNPSLLLRQCKNSRQFLETLVNKQYDVVRRFIKMIHSRSPLYYVSFLKFKNKKMLEKNKEAYLFRIQYQTHRNMIHDLRQIHKLRKEKKVKQLSSYVEKIMGDYYVTKTNRVMCWKFEFYNEVYNSVALALAEQYSAPKDIKKSKITLLEMLLLPKDKFKEATPFVFGDRSTYTDGDYQDPVAIRARKLISRLEKRIRFAKFSIEKCYLYHQIGDIHLSQLRYDECCLSARRAIKETQNCNSNIWKFLSMLLIIKANALQQKVEKTKEAADEAIPVAEQLKSPRLIKFIDACYNFAVEDFRRKAASLAVARASRASLGGFLGNEEE</sequence>
<reference evidence="1 2" key="1">
    <citation type="journal article" date="2019" name="J. Hered.">
        <title>An Improved Genome Assembly for Drosophila navojoa, the Basal Species in the mojavensis Cluster.</title>
        <authorList>
            <person name="Vanderlinde T."/>
            <person name="Dupim E.G."/>
            <person name="Nazario-Yepiz N.O."/>
            <person name="Carvalho A.B."/>
        </authorList>
    </citation>
    <scope>NUCLEOTIDE SEQUENCE [LARGE SCALE GENOMIC DNA]</scope>
    <source>
        <strain evidence="1">Navoj_Jal97</strain>
        <tissue evidence="1">Whole organism</tissue>
    </source>
</reference>
<dbReference type="Proteomes" id="UP000295192">
    <property type="component" value="Unassembled WGS sequence"/>
</dbReference>
<accession>A0A484AY43</accession>
<dbReference type="PANTHER" id="PTHR21391:SF0">
    <property type="entry name" value="AT04489P-RELATED"/>
    <property type="match status" value="1"/>
</dbReference>
<evidence type="ECO:0000313" key="1">
    <source>
        <dbReference type="EMBL" id="TDG41406.1"/>
    </source>
</evidence>
<dbReference type="PANTHER" id="PTHR21391">
    <property type="entry name" value="AT04489P-RELATED"/>
    <property type="match status" value="1"/>
</dbReference>
<dbReference type="STRING" id="7232.A0A484AY43"/>
<keyword evidence="2" id="KW-1185">Reference proteome</keyword>
<dbReference type="OrthoDB" id="7752111at2759"/>